<dbReference type="RefSeq" id="WP_123742971.1">
    <property type="nucleotide sequence ID" value="NZ_RJKM01000001.1"/>
</dbReference>
<dbReference type="InterPro" id="IPR028228">
    <property type="entry name" value="Imm53"/>
</dbReference>
<dbReference type="Proteomes" id="UP000268727">
    <property type="component" value="Unassembled WGS sequence"/>
</dbReference>
<evidence type="ECO:0000313" key="2">
    <source>
        <dbReference type="Proteomes" id="UP000268727"/>
    </source>
</evidence>
<dbReference type="EMBL" id="RJKM01000001">
    <property type="protein sequence ID" value="ROP37121.1"/>
    <property type="molecule type" value="Genomic_DNA"/>
</dbReference>
<name>A0A3N1H3P5_9PSEU</name>
<comment type="caution">
    <text evidence="1">The sequence shown here is derived from an EMBL/GenBank/DDBJ whole genome shotgun (WGS) entry which is preliminary data.</text>
</comment>
<dbReference type="Pfam" id="PF15580">
    <property type="entry name" value="Imm53"/>
    <property type="match status" value="1"/>
</dbReference>
<accession>A0A3N1H3P5</accession>
<reference evidence="1 2" key="1">
    <citation type="submission" date="2018-11" db="EMBL/GenBank/DDBJ databases">
        <title>Sequencing the genomes of 1000 actinobacteria strains.</title>
        <authorList>
            <person name="Klenk H.-P."/>
        </authorList>
    </citation>
    <scope>NUCLEOTIDE SEQUENCE [LARGE SCALE GENOMIC DNA]</scope>
    <source>
        <strain evidence="1 2">DSM 44231</strain>
    </source>
</reference>
<sequence length="94" mass="10690">MDDLVFLQQWFSAHCDEDWEHGEGIKLISLDNPGWSLEVDLRGTGFEGRSMPRVKAERSETDWTQAWSDGRKFHAVGGAGNLVEVIGHFRAFVR</sequence>
<gene>
    <name evidence="1" type="ORF">EDD40_2409</name>
</gene>
<organism evidence="1 2">
    <name type="scientific">Saccharothrix texasensis</name>
    <dbReference type="NCBI Taxonomy" id="103734"/>
    <lineage>
        <taxon>Bacteria</taxon>
        <taxon>Bacillati</taxon>
        <taxon>Actinomycetota</taxon>
        <taxon>Actinomycetes</taxon>
        <taxon>Pseudonocardiales</taxon>
        <taxon>Pseudonocardiaceae</taxon>
        <taxon>Saccharothrix</taxon>
    </lineage>
</organism>
<protein>
    <submittedName>
        <fullName evidence="1">Immunity protein 53 of polymorphic toxin system</fullName>
    </submittedName>
</protein>
<dbReference type="OrthoDB" id="3533713at2"/>
<keyword evidence="2" id="KW-1185">Reference proteome</keyword>
<dbReference type="AlphaFoldDB" id="A0A3N1H3P5"/>
<proteinExistence type="predicted"/>
<evidence type="ECO:0000313" key="1">
    <source>
        <dbReference type="EMBL" id="ROP37121.1"/>
    </source>
</evidence>